<feature type="non-terminal residue" evidence="1">
    <location>
        <position position="127"/>
    </location>
</feature>
<organism evidence="1 2">
    <name type="scientific">Prorocentrum cordatum</name>
    <dbReference type="NCBI Taxonomy" id="2364126"/>
    <lineage>
        <taxon>Eukaryota</taxon>
        <taxon>Sar</taxon>
        <taxon>Alveolata</taxon>
        <taxon>Dinophyceae</taxon>
        <taxon>Prorocentrales</taxon>
        <taxon>Prorocentraceae</taxon>
        <taxon>Prorocentrum</taxon>
    </lineage>
</organism>
<feature type="non-terminal residue" evidence="1">
    <location>
        <position position="1"/>
    </location>
</feature>
<proteinExistence type="predicted"/>
<reference evidence="1" key="1">
    <citation type="submission" date="2023-10" db="EMBL/GenBank/DDBJ databases">
        <authorList>
            <person name="Chen Y."/>
            <person name="Shah S."/>
            <person name="Dougan E. K."/>
            <person name="Thang M."/>
            <person name="Chan C."/>
        </authorList>
    </citation>
    <scope>NUCLEOTIDE SEQUENCE [LARGE SCALE GENOMIC DNA]</scope>
</reference>
<protein>
    <submittedName>
        <fullName evidence="1">Uncharacterized protein</fullName>
    </submittedName>
</protein>
<dbReference type="EMBL" id="CAUYUJ010011436">
    <property type="protein sequence ID" value="CAK0831745.1"/>
    <property type="molecule type" value="Genomic_DNA"/>
</dbReference>
<evidence type="ECO:0000313" key="2">
    <source>
        <dbReference type="Proteomes" id="UP001189429"/>
    </source>
</evidence>
<evidence type="ECO:0000313" key="1">
    <source>
        <dbReference type="EMBL" id="CAK0831745.1"/>
    </source>
</evidence>
<comment type="caution">
    <text evidence="1">The sequence shown here is derived from an EMBL/GenBank/DDBJ whole genome shotgun (WGS) entry which is preliminary data.</text>
</comment>
<gene>
    <name evidence="1" type="ORF">PCOR1329_LOCUS30010</name>
</gene>
<name>A0ABN9SJ61_9DINO</name>
<dbReference type="Proteomes" id="UP001189429">
    <property type="component" value="Unassembled WGS sequence"/>
</dbReference>
<keyword evidence="2" id="KW-1185">Reference proteome</keyword>
<accession>A0ABN9SJ61</accession>
<sequence length="127" mass="13046">EVASPGACGFVTLEGEPCEPCPDSVMAAYCELGEERCSWVPAVPGGVGASGPYFEVTLSEDSALFFHDSVLLVPGLLSQAECRALAGAADAHLAAGGCWRPQEQAFLHPGSDDLLGAVAPDALKRVS</sequence>